<evidence type="ECO:0000313" key="4">
    <source>
        <dbReference type="EMBL" id="KAF2652215.1"/>
    </source>
</evidence>
<dbReference type="Gene3D" id="1.25.10.10">
    <property type="entry name" value="Leucine-rich Repeat Variant"/>
    <property type="match status" value="1"/>
</dbReference>
<sequence length="1193" mass="131995">MSATLLATTPADITSSAPRRKSGRVSKKPERLVPASSPPVNAKRKRSDEADAGADADELSEKESSAASSEGEPDEEELREQRRKKKAKPQTKKPAPKKPKTNGETLNLAIRPAAAKPKKARKAPVRKSAIAEDADGLYGDVFAHGNKLEDVAAQWVQNFHNHEARAVADIVNFVLRAAGCNIMVDEDDIADPDNCPSRMGDIQDEFQAQSISEYPLIAKTRGANAFKHALYGFFVALVQTLAQSGLMYENTELLENIEVWISTMSSASNRPFRHTSTVASLGITSALSSVARDIVENTAKKMRQSESEAKKARANKARVAAINKEVEELNQKLELVDASITDWFDTVYVHRYRDVDPKVRVECVEALAEWILIYPDKFFDGSHLRYLGWVLSDPHPPTRVEVLKQLQKLFRDKDKLAGLKTFTERFRPRIVEMATHDAETNVRAAAVELLDILREAGFLEPDDVDSVGRLVFDAEPKVRKAVVGFFAETINGVYEAEIEDMGGQEALDEALAGDDDEDEYSNPRLEWLKLKNLVAQLIAYDSEDAELPTQIERLAPSGSELGLMAAGIESRFFLAAQALYDAIPEIRDWEVLAGYLLHDHSQTEQNGAGDDAETMLKNNCKLNEREETVLLDTLNAAVKLRLQRLEEASKDKKKTKAEKKALDTERDEIVKKLSILIPQLLKKFGALPEAASLCLRLERELNLDIFQELRQNAALTALIDDVNKQFLTHHNENVLDEAVESILHALTHDDTKELAESKVQGLWDDLINTFNVLRGGRDFSKSGNLPGNIINGVSNIVLKISKLSKVSEPAVLDIIPSTATASRAKGKGKKDKNSQPESTSPPITSLLQILDRGVPTASSSQDADSEILENALVRHAMNALLLYFVWKFRHVASSIETSTPISDDDLTSIADNRDQCLQALMRIMEARKGADELRLEAAYLLLDIYNLFFSLKTVGEKAKRRRTADDEENLDWEALCQPIDAPTSKALIGILGAAESAYAKRTKKHLEEPDVDEDPIDPDDEPESSDDEEQDDADEARNEERKLRTLLAEGRLCFLGSRMVNGVQVGTLDGEIKKRLEKNKTRLGNDWKEVVGHLDVAKTVKGRGKKGGAKVALQKARGLKEVEKEKRMKSKEIVIEDDDEEEEGVEVESDEIEDEEMGDGDEHAGAEQVNGDGASGDGDGDGREASPESLLGD</sequence>
<organism evidence="4 5">
    <name type="scientific">Lophiostoma macrostomum CBS 122681</name>
    <dbReference type="NCBI Taxonomy" id="1314788"/>
    <lineage>
        <taxon>Eukaryota</taxon>
        <taxon>Fungi</taxon>
        <taxon>Dikarya</taxon>
        <taxon>Ascomycota</taxon>
        <taxon>Pezizomycotina</taxon>
        <taxon>Dothideomycetes</taxon>
        <taxon>Pleosporomycetidae</taxon>
        <taxon>Pleosporales</taxon>
        <taxon>Lophiostomataceae</taxon>
        <taxon>Lophiostoma</taxon>
    </lineage>
</organism>
<dbReference type="EMBL" id="MU004407">
    <property type="protein sequence ID" value="KAF2652215.1"/>
    <property type="molecule type" value="Genomic_DNA"/>
</dbReference>
<dbReference type="GO" id="GO:0008278">
    <property type="term" value="C:cohesin complex"/>
    <property type="evidence" value="ECO:0007669"/>
    <property type="project" value="TreeGrafter"/>
</dbReference>
<evidence type="ECO:0000259" key="3">
    <source>
        <dbReference type="PROSITE" id="PS51425"/>
    </source>
</evidence>
<dbReference type="PROSITE" id="PS51425">
    <property type="entry name" value="SCD"/>
    <property type="match status" value="1"/>
</dbReference>
<dbReference type="InterPro" id="IPR013721">
    <property type="entry name" value="STAG"/>
</dbReference>
<dbReference type="Pfam" id="PF21581">
    <property type="entry name" value="SCD"/>
    <property type="match status" value="1"/>
</dbReference>
<feature type="region of interest" description="Disordered" evidence="2">
    <location>
        <begin position="822"/>
        <end position="842"/>
    </location>
</feature>
<feature type="compositionally biased region" description="Acidic residues" evidence="2">
    <location>
        <begin position="1009"/>
        <end position="1034"/>
    </location>
</feature>
<dbReference type="InterPro" id="IPR056396">
    <property type="entry name" value="HEAT_SCC3-SA"/>
</dbReference>
<keyword evidence="5" id="KW-1185">Reference proteome</keyword>
<gene>
    <name evidence="4" type="ORF">K491DRAFT_636056</name>
</gene>
<proteinExistence type="predicted"/>
<dbReference type="InterPro" id="IPR020839">
    <property type="entry name" value="SCD"/>
</dbReference>
<feature type="coiled-coil region" evidence="1">
    <location>
        <begin position="635"/>
        <end position="672"/>
    </location>
</feature>
<protein>
    <submittedName>
        <fullName evidence="4">STAG-domain-containing protein</fullName>
    </submittedName>
</protein>
<dbReference type="PANTHER" id="PTHR11199:SF0">
    <property type="entry name" value="LD34181P-RELATED"/>
    <property type="match status" value="1"/>
</dbReference>
<dbReference type="OrthoDB" id="498590at2759"/>
<dbReference type="GO" id="GO:0003682">
    <property type="term" value="F:chromatin binding"/>
    <property type="evidence" value="ECO:0007669"/>
    <property type="project" value="TreeGrafter"/>
</dbReference>
<feature type="coiled-coil region" evidence="1">
    <location>
        <begin position="295"/>
        <end position="339"/>
    </location>
</feature>
<feature type="compositionally biased region" description="Basic and acidic residues" evidence="2">
    <location>
        <begin position="1118"/>
        <end position="1134"/>
    </location>
</feature>
<evidence type="ECO:0000256" key="1">
    <source>
        <dbReference type="SAM" id="Coils"/>
    </source>
</evidence>
<dbReference type="InterPro" id="IPR016024">
    <property type="entry name" value="ARM-type_fold"/>
</dbReference>
<name>A0A6A6SWT9_9PLEO</name>
<keyword evidence="1" id="KW-0175">Coiled coil</keyword>
<dbReference type="AlphaFoldDB" id="A0A6A6SWT9"/>
<feature type="region of interest" description="Disordered" evidence="2">
    <location>
        <begin position="1118"/>
        <end position="1193"/>
    </location>
</feature>
<evidence type="ECO:0000313" key="5">
    <source>
        <dbReference type="Proteomes" id="UP000799324"/>
    </source>
</evidence>
<dbReference type="GO" id="GO:0005634">
    <property type="term" value="C:nucleus"/>
    <property type="evidence" value="ECO:0007669"/>
    <property type="project" value="TreeGrafter"/>
</dbReference>
<dbReference type="Pfam" id="PF24571">
    <property type="entry name" value="HEAT_SCC3-SA"/>
    <property type="match status" value="1"/>
</dbReference>
<dbReference type="InterPro" id="IPR011989">
    <property type="entry name" value="ARM-like"/>
</dbReference>
<feature type="compositionally biased region" description="Acidic residues" evidence="2">
    <location>
        <begin position="1135"/>
        <end position="1159"/>
    </location>
</feature>
<dbReference type="SUPFAM" id="SSF48371">
    <property type="entry name" value="ARM repeat"/>
    <property type="match status" value="1"/>
</dbReference>
<feature type="region of interest" description="Disordered" evidence="2">
    <location>
        <begin position="1001"/>
        <end position="1038"/>
    </location>
</feature>
<feature type="domain" description="SCD" evidence="3">
    <location>
        <begin position="348"/>
        <end position="433"/>
    </location>
</feature>
<feature type="region of interest" description="Disordered" evidence="2">
    <location>
        <begin position="1"/>
        <end position="107"/>
    </location>
</feature>
<dbReference type="GO" id="GO:0007062">
    <property type="term" value="P:sister chromatid cohesion"/>
    <property type="evidence" value="ECO:0007669"/>
    <property type="project" value="UniProtKB-ARBA"/>
</dbReference>
<dbReference type="InterPro" id="IPR039662">
    <property type="entry name" value="Cohesin_Scc3/SA"/>
</dbReference>
<dbReference type="Pfam" id="PF08514">
    <property type="entry name" value="STAG"/>
    <property type="match status" value="1"/>
</dbReference>
<dbReference type="Proteomes" id="UP000799324">
    <property type="component" value="Unassembled WGS sequence"/>
</dbReference>
<evidence type="ECO:0000256" key="2">
    <source>
        <dbReference type="SAM" id="MobiDB-lite"/>
    </source>
</evidence>
<feature type="compositionally biased region" description="Polar residues" evidence="2">
    <location>
        <begin position="1"/>
        <end position="17"/>
    </location>
</feature>
<dbReference type="PANTHER" id="PTHR11199">
    <property type="entry name" value="STROMAL ANTIGEN"/>
    <property type="match status" value="1"/>
</dbReference>
<accession>A0A6A6SWT9</accession>
<feature type="compositionally biased region" description="Basic residues" evidence="2">
    <location>
        <begin position="81"/>
        <end position="100"/>
    </location>
</feature>
<reference evidence="4" key="1">
    <citation type="journal article" date="2020" name="Stud. Mycol.">
        <title>101 Dothideomycetes genomes: a test case for predicting lifestyles and emergence of pathogens.</title>
        <authorList>
            <person name="Haridas S."/>
            <person name="Albert R."/>
            <person name="Binder M."/>
            <person name="Bloem J."/>
            <person name="Labutti K."/>
            <person name="Salamov A."/>
            <person name="Andreopoulos B."/>
            <person name="Baker S."/>
            <person name="Barry K."/>
            <person name="Bills G."/>
            <person name="Bluhm B."/>
            <person name="Cannon C."/>
            <person name="Castanera R."/>
            <person name="Culley D."/>
            <person name="Daum C."/>
            <person name="Ezra D."/>
            <person name="Gonzalez J."/>
            <person name="Henrissat B."/>
            <person name="Kuo A."/>
            <person name="Liang C."/>
            <person name="Lipzen A."/>
            <person name="Lutzoni F."/>
            <person name="Magnuson J."/>
            <person name="Mondo S."/>
            <person name="Nolan M."/>
            <person name="Ohm R."/>
            <person name="Pangilinan J."/>
            <person name="Park H.-J."/>
            <person name="Ramirez L."/>
            <person name="Alfaro M."/>
            <person name="Sun H."/>
            <person name="Tritt A."/>
            <person name="Yoshinaga Y."/>
            <person name="Zwiers L.-H."/>
            <person name="Turgeon B."/>
            <person name="Goodwin S."/>
            <person name="Spatafora J."/>
            <person name="Crous P."/>
            <person name="Grigoriev I."/>
        </authorList>
    </citation>
    <scope>NUCLEOTIDE SEQUENCE</scope>
    <source>
        <strain evidence="4">CBS 122681</strain>
    </source>
</reference>
<dbReference type="GO" id="GO:0000785">
    <property type="term" value="C:chromatin"/>
    <property type="evidence" value="ECO:0007669"/>
    <property type="project" value="TreeGrafter"/>
</dbReference>